<keyword evidence="3" id="KW-1185">Reference proteome</keyword>
<feature type="compositionally biased region" description="Polar residues" evidence="1">
    <location>
        <begin position="1"/>
        <end position="10"/>
    </location>
</feature>
<gene>
    <name evidence="2" type="primary">Necator_chrX.g21308</name>
    <name evidence="2" type="ORF">RB195_021147</name>
</gene>
<evidence type="ECO:0000313" key="3">
    <source>
        <dbReference type="Proteomes" id="UP001303046"/>
    </source>
</evidence>
<accession>A0ABR1E9M7</accession>
<evidence type="ECO:0000256" key="1">
    <source>
        <dbReference type="SAM" id="MobiDB-lite"/>
    </source>
</evidence>
<name>A0ABR1E9M7_NECAM</name>
<organism evidence="2 3">
    <name type="scientific">Necator americanus</name>
    <name type="common">Human hookworm</name>
    <dbReference type="NCBI Taxonomy" id="51031"/>
    <lineage>
        <taxon>Eukaryota</taxon>
        <taxon>Metazoa</taxon>
        <taxon>Ecdysozoa</taxon>
        <taxon>Nematoda</taxon>
        <taxon>Chromadorea</taxon>
        <taxon>Rhabditida</taxon>
        <taxon>Rhabditina</taxon>
        <taxon>Rhabditomorpha</taxon>
        <taxon>Strongyloidea</taxon>
        <taxon>Ancylostomatidae</taxon>
        <taxon>Bunostominae</taxon>
        <taxon>Necator</taxon>
    </lineage>
</organism>
<feature type="region of interest" description="Disordered" evidence="1">
    <location>
        <begin position="1"/>
        <end position="24"/>
    </location>
</feature>
<evidence type="ECO:0000313" key="2">
    <source>
        <dbReference type="EMBL" id="KAK6759384.1"/>
    </source>
</evidence>
<dbReference type="EMBL" id="JAVFWL010000006">
    <property type="protein sequence ID" value="KAK6759384.1"/>
    <property type="molecule type" value="Genomic_DNA"/>
</dbReference>
<protein>
    <submittedName>
        <fullName evidence="2">Uncharacterized protein</fullName>
    </submittedName>
</protein>
<feature type="region of interest" description="Disordered" evidence="1">
    <location>
        <begin position="48"/>
        <end position="72"/>
    </location>
</feature>
<proteinExistence type="predicted"/>
<dbReference type="Proteomes" id="UP001303046">
    <property type="component" value="Unassembled WGS sequence"/>
</dbReference>
<reference evidence="2 3" key="1">
    <citation type="submission" date="2023-08" db="EMBL/GenBank/DDBJ databases">
        <title>A Necator americanus chromosomal reference genome.</title>
        <authorList>
            <person name="Ilik V."/>
            <person name="Petrzelkova K.J."/>
            <person name="Pardy F."/>
            <person name="Fuh T."/>
            <person name="Niatou-Singa F.S."/>
            <person name="Gouil Q."/>
            <person name="Baker L."/>
            <person name="Ritchie M.E."/>
            <person name="Jex A.R."/>
            <person name="Gazzola D."/>
            <person name="Li H."/>
            <person name="Toshio Fujiwara R."/>
            <person name="Zhan B."/>
            <person name="Aroian R.V."/>
            <person name="Pafco B."/>
            <person name="Schwarz E.M."/>
        </authorList>
    </citation>
    <scope>NUCLEOTIDE SEQUENCE [LARGE SCALE GENOMIC DNA]</scope>
    <source>
        <strain evidence="2 3">Aroian</strain>
        <tissue evidence="2">Whole animal</tissue>
    </source>
</reference>
<sequence>MENDTATIKTSPALPRHEQAPPDPGWAEEVAELLAAEPLDAALLPLKEATSESDPDSILVVPSTGRAEVAVM</sequence>
<comment type="caution">
    <text evidence="2">The sequence shown here is derived from an EMBL/GenBank/DDBJ whole genome shotgun (WGS) entry which is preliminary data.</text>
</comment>